<name>A0A5Q2F5N6_9CAUD</name>
<accession>A0A5Q2F5N6</accession>
<dbReference type="RefSeq" id="YP_010667090.1">
    <property type="nucleotide sequence ID" value="NC_070949.1"/>
</dbReference>
<sequence length="316" mass="35401">MKKTPKPPILPGNPKDPTGVDRLERSAMKDFARRIKKIGNAYAAALERIPASLAVNARYEYQLDPLLLNMILNDASLLVDSVLLEGDQNNLWLTEGYIEPAATRGTAQAYSNLSQQSAVYAASRESFQTLLLSAPYQRRLSLVYARVFEEMKGFTAEIKRDMARVLTDGVGRGLNPREVARNLRDQVGIESRRANTIARTEITTALRRARWDEAEDARDGLGLRIMLLHYSALSPTTRQTHAIRHAHLYTVEEVREWYATGANSINCKCTQVETLVDEKGNPLNAKAIDVARKEFQTQWQNLATNKSKCHCCAKAA</sequence>
<dbReference type="Proteomes" id="UP000349651">
    <property type="component" value="Segment"/>
</dbReference>
<evidence type="ECO:0000313" key="4">
    <source>
        <dbReference type="Proteomes" id="UP000349651"/>
    </source>
</evidence>
<dbReference type="Pfam" id="PF04233">
    <property type="entry name" value="Phage_Mu_F"/>
    <property type="match status" value="1"/>
</dbReference>
<dbReference type="KEGG" id="vg:77943202"/>
<reference evidence="3 4" key="1">
    <citation type="submission" date="2019-10" db="EMBL/GenBank/DDBJ databases">
        <title>Complete genome sequence of Erwinia phage Midgardsormr38.</title>
        <authorList>
            <person name="Dislers A."/>
            <person name="Zrelovs N."/>
            <person name="Kazaks A."/>
        </authorList>
    </citation>
    <scope>NUCLEOTIDE SEQUENCE [LARGE SCALE GENOMIC DNA]</scope>
</reference>
<dbReference type="EMBL" id="MN602881">
    <property type="protein sequence ID" value="QGF21961.1"/>
    <property type="molecule type" value="Genomic_DNA"/>
</dbReference>
<feature type="compositionally biased region" description="Pro residues" evidence="1">
    <location>
        <begin position="1"/>
        <end position="11"/>
    </location>
</feature>
<organism evidence="3 4">
    <name type="scientific">Erwinia phage Midgardsormr38</name>
    <dbReference type="NCBI Taxonomy" id="2663326"/>
    <lineage>
        <taxon>Viruses</taxon>
        <taxon>Duplodnaviria</taxon>
        <taxon>Heunggongvirae</taxon>
        <taxon>Uroviricota</taxon>
        <taxon>Caudoviricetes</taxon>
        <taxon>Midgardsormrvirus</taxon>
        <taxon>Midgardsormrvirus midgardsormr38</taxon>
    </lineage>
</organism>
<dbReference type="GeneID" id="77943202"/>
<evidence type="ECO:0000256" key="1">
    <source>
        <dbReference type="SAM" id="MobiDB-lite"/>
    </source>
</evidence>
<proteinExistence type="predicted"/>
<evidence type="ECO:0000259" key="2">
    <source>
        <dbReference type="Pfam" id="PF04233"/>
    </source>
</evidence>
<feature type="region of interest" description="Disordered" evidence="1">
    <location>
        <begin position="1"/>
        <end position="21"/>
    </location>
</feature>
<protein>
    <submittedName>
        <fullName evidence="3">Head morphogenesis protein</fullName>
    </submittedName>
</protein>
<evidence type="ECO:0000313" key="3">
    <source>
        <dbReference type="EMBL" id="QGF21961.1"/>
    </source>
</evidence>
<feature type="domain" description="Phage head morphogenesis" evidence="2">
    <location>
        <begin position="163"/>
        <end position="271"/>
    </location>
</feature>
<keyword evidence="4" id="KW-1185">Reference proteome</keyword>
<dbReference type="InterPro" id="IPR006528">
    <property type="entry name" value="Phage_head_morphogenesis_dom"/>
</dbReference>